<comment type="catalytic activity">
    <reaction evidence="1">
        <text>ATP + protein L-histidine = ADP + protein N-phospho-L-histidine.</text>
        <dbReference type="EC" id="2.7.13.3"/>
    </reaction>
</comment>
<dbReference type="InterPro" id="IPR050482">
    <property type="entry name" value="Sensor_HK_TwoCompSys"/>
</dbReference>
<evidence type="ECO:0000256" key="2">
    <source>
        <dbReference type="ARBA" id="ARBA00012438"/>
    </source>
</evidence>
<keyword evidence="3" id="KW-0597">Phosphoprotein</keyword>
<keyword evidence="5" id="KW-0547">Nucleotide-binding</keyword>
<dbReference type="InterPro" id="IPR011712">
    <property type="entry name" value="Sig_transdc_His_kin_sub3_dim/P"/>
</dbReference>
<keyword evidence="6" id="KW-0418">Kinase</keyword>
<feature type="compositionally biased region" description="Basic residues" evidence="9">
    <location>
        <begin position="91"/>
        <end position="102"/>
    </location>
</feature>
<evidence type="ECO:0000256" key="6">
    <source>
        <dbReference type="ARBA" id="ARBA00022777"/>
    </source>
</evidence>
<dbReference type="PANTHER" id="PTHR24421">
    <property type="entry name" value="NITRATE/NITRITE SENSOR PROTEIN NARX-RELATED"/>
    <property type="match status" value="1"/>
</dbReference>
<accession>A0ABQ3PCM0</accession>
<dbReference type="Pfam" id="PF07730">
    <property type="entry name" value="HisKA_3"/>
    <property type="match status" value="1"/>
</dbReference>
<dbReference type="EC" id="2.7.13.3" evidence="2"/>
<evidence type="ECO:0000256" key="4">
    <source>
        <dbReference type="ARBA" id="ARBA00022679"/>
    </source>
</evidence>
<comment type="caution">
    <text evidence="11">The sequence shown here is derived from an EMBL/GenBank/DDBJ whole genome shotgun (WGS) entry which is preliminary data.</text>
</comment>
<dbReference type="Proteomes" id="UP001052739">
    <property type="component" value="Unassembled WGS sequence"/>
</dbReference>
<feature type="compositionally biased region" description="Low complexity" evidence="9">
    <location>
        <begin position="75"/>
        <end position="90"/>
    </location>
</feature>
<evidence type="ECO:0000256" key="8">
    <source>
        <dbReference type="ARBA" id="ARBA00023012"/>
    </source>
</evidence>
<sequence length="116" mass="12487">MRSGWELADRMEREQAAVADRERLRERSRIAGDMHDSLGHDLALIAVRAGALEVDPGLGAEQQRAAGELRRAAAEATSGCGTSSGCCGRRAPGRRRPPRARRPASWWTGPGPRGST</sequence>
<feature type="region of interest" description="Disordered" evidence="9">
    <location>
        <begin position="1"/>
        <end position="22"/>
    </location>
</feature>
<evidence type="ECO:0000256" key="7">
    <source>
        <dbReference type="ARBA" id="ARBA00022840"/>
    </source>
</evidence>
<name>A0ABQ3PCM0_9ACTN</name>
<keyword evidence="8" id="KW-0902">Two-component regulatory system</keyword>
<keyword evidence="4" id="KW-0808">Transferase</keyword>
<dbReference type="EMBL" id="BNDW01000025">
    <property type="protein sequence ID" value="GHI22760.1"/>
    <property type="molecule type" value="Genomic_DNA"/>
</dbReference>
<keyword evidence="7" id="KW-0067">ATP-binding</keyword>
<keyword evidence="12" id="KW-1185">Reference proteome</keyword>
<reference evidence="11" key="1">
    <citation type="submission" date="2024-05" db="EMBL/GenBank/DDBJ databases">
        <title>Whole genome shotgun sequence of Streptomyces hydrogenans NBRC 13475.</title>
        <authorList>
            <person name="Komaki H."/>
            <person name="Tamura T."/>
        </authorList>
    </citation>
    <scope>NUCLEOTIDE SEQUENCE</scope>
    <source>
        <strain evidence="11">NBRC 13475</strain>
    </source>
</reference>
<evidence type="ECO:0000259" key="10">
    <source>
        <dbReference type="Pfam" id="PF07730"/>
    </source>
</evidence>
<evidence type="ECO:0000256" key="5">
    <source>
        <dbReference type="ARBA" id="ARBA00022741"/>
    </source>
</evidence>
<feature type="compositionally biased region" description="Basic and acidic residues" evidence="9">
    <location>
        <begin position="7"/>
        <end position="22"/>
    </location>
</feature>
<protein>
    <recommendedName>
        <fullName evidence="2">histidine kinase</fullName>
        <ecNumber evidence="2">2.7.13.3</ecNumber>
    </recommendedName>
</protein>
<evidence type="ECO:0000313" key="12">
    <source>
        <dbReference type="Proteomes" id="UP001052739"/>
    </source>
</evidence>
<organism evidence="11 12">
    <name type="scientific">Streptomyces hydrogenans</name>
    <dbReference type="NCBI Taxonomy" id="1873719"/>
    <lineage>
        <taxon>Bacteria</taxon>
        <taxon>Bacillati</taxon>
        <taxon>Actinomycetota</taxon>
        <taxon>Actinomycetes</taxon>
        <taxon>Kitasatosporales</taxon>
        <taxon>Streptomycetaceae</taxon>
        <taxon>Streptomyces</taxon>
    </lineage>
</organism>
<evidence type="ECO:0000256" key="9">
    <source>
        <dbReference type="SAM" id="MobiDB-lite"/>
    </source>
</evidence>
<dbReference type="PANTHER" id="PTHR24421:SF10">
    <property type="entry name" value="NITRATE_NITRITE SENSOR PROTEIN NARQ"/>
    <property type="match status" value="1"/>
</dbReference>
<feature type="region of interest" description="Disordered" evidence="9">
    <location>
        <begin position="75"/>
        <end position="116"/>
    </location>
</feature>
<evidence type="ECO:0000256" key="1">
    <source>
        <dbReference type="ARBA" id="ARBA00000085"/>
    </source>
</evidence>
<dbReference type="RefSeq" id="WP_226651959.1">
    <property type="nucleotide sequence ID" value="NZ_BNDW01000025.1"/>
</dbReference>
<evidence type="ECO:0000313" key="11">
    <source>
        <dbReference type="EMBL" id="GHI22760.1"/>
    </source>
</evidence>
<feature type="domain" description="Signal transduction histidine kinase subgroup 3 dimerisation and phosphoacceptor" evidence="10">
    <location>
        <begin position="26"/>
        <end position="75"/>
    </location>
</feature>
<evidence type="ECO:0000256" key="3">
    <source>
        <dbReference type="ARBA" id="ARBA00022553"/>
    </source>
</evidence>
<dbReference type="Gene3D" id="1.20.5.1930">
    <property type="match status" value="1"/>
</dbReference>
<proteinExistence type="predicted"/>
<gene>
    <name evidence="11" type="ORF">Shyd_41310</name>
</gene>